<accession>A0A4Q2KGG8</accession>
<dbReference type="EMBL" id="SDPV01000002">
    <property type="protein sequence ID" value="RXZ64164.1"/>
    <property type="molecule type" value="Genomic_DNA"/>
</dbReference>
<dbReference type="Pfam" id="PF01584">
    <property type="entry name" value="CheW"/>
    <property type="match status" value="1"/>
</dbReference>
<evidence type="ECO:0000313" key="2">
    <source>
        <dbReference type="EMBL" id="RXZ64164.1"/>
    </source>
</evidence>
<dbReference type="PANTHER" id="PTHR22617">
    <property type="entry name" value="CHEMOTAXIS SENSOR HISTIDINE KINASE-RELATED"/>
    <property type="match status" value="1"/>
</dbReference>
<dbReference type="GO" id="GO:0005829">
    <property type="term" value="C:cytosol"/>
    <property type="evidence" value="ECO:0007669"/>
    <property type="project" value="TreeGrafter"/>
</dbReference>
<dbReference type="GO" id="GO:0006935">
    <property type="term" value="P:chemotaxis"/>
    <property type="evidence" value="ECO:0007669"/>
    <property type="project" value="InterPro"/>
</dbReference>
<dbReference type="PROSITE" id="PS50851">
    <property type="entry name" value="CHEW"/>
    <property type="match status" value="1"/>
</dbReference>
<dbReference type="SUPFAM" id="SSF50341">
    <property type="entry name" value="CheW-like"/>
    <property type="match status" value="1"/>
</dbReference>
<gene>
    <name evidence="2" type="ORF">ETX26_09595</name>
</gene>
<dbReference type="Gene3D" id="2.30.30.40">
    <property type="entry name" value="SH3 Domains"/>
    <property type="match status" value="1"/>
</dbReference>
<dbReference type="Gene3D" id="2.40.50.180">
    <property type="entry name" value="CheA-289, Domain 4"/>
    <property type="match status" value="1"/>
</dbReference>
<name>A0A4Q2KGG8_9SPHN</name>
<dbReference type="GO" id="GO:0007165">
    <property type="term" value="P:signal transduction"/>
    <property type="evidence" value="ECO:0007669"/>
    <property type="project" value="InterPro"/>
</dbReference>
<dbReference type="PANTHER" id="PTHR22617:SF23">
    <property type="entry name" value="CHEMOTAXIS PROTEIN CHEW"/>
    <property type="match status" value="1"/>
</dbReference>
<evidence type="ECO:0000259" key="1">
    <source>
        <dbReference type="PROSITE" id="PS50851"/>
    </source>
</evidence>
<dbReference type="InterPro" id="IPR002545">
    <property type="entry name" value="CheW-lke_dom"/>
</dbReference>
<feature type="domain" description="CheW-like" evidence="1">
    <location>
        <begin position="2"/>
        <end position="141"/>
    </location>
</feature>
<proteinExistence type="predicted"/>
<dbReference type="InterPro" id="IPR039315">
    <property type="entry name" value="CheW"/>
</dbReference>
<dbReference type="SMART" id="SM00260">
    <property type="entry name" value="CheW"/>
    <property type="match status" value="1"/>
</dbReference>
<sequence>MSDLLLLTRIAGRPAAFRAGDIGSIVELTEITPVPRAPDFIAGLAALRSRALTVIDSRKALGLLGPSETTDMRAPVVEVAGHSYALLVDRVDDVVPAAGEPAPTPATLGACWAQVAHGMIETASGPAVLVDVAALVAGPGETAA</sequence>
<dbReference type="AlphaFoldDB" id="A0A4Q2KGG8"/>
<dbReference type="Proteomes" id="UP000293623">
    <property type="component" value="Unassembled WGS sequence"/>
</dbReference>
<organism evidence="2 3">
    <name type="scientific">Pelagerythrobacter rhizovicinus</name>
    <dbReference type="NCBI Taxonomy" id="2268576"/>
    <lineage>
        <taxon>Bacteria</taxon>
        <taxon>Pseudomonadati</taxon>
        <taxon>Pseudomonadota</taxon>
        <taxon>Alphaproteobacteria</taxon>
        <taxon>Sphingomonadales</taxon>
        <taxon>Erythrobacteraceae</taxon>
        <taxon>Pelagerythrobacter</taxon>
    </lineage>
</organism>
<evidence type="ECO:0000313" key="3">
    <source>
        <dbReference type="Proteomes" id="UP000293623"/>
    </source>
</evidence>
<dbReference type="RefSeq" id="WP_129524477.1">
    <property type="nucleotide sequence ID" value="NZ_SDPV01000002.1"/>
</dbReference>
<dbReference type="OrthoDB" id="7390823at2"/>
<dbReference type="InterPro" id="IPR036061">
    <property type="entry name" value="CheW-like_dom_sf"/>
</dbReference>
<comment type="caution">
    <text evidence="2">The sequence shown here is derived from an EMBL/GenBank/DDBJ whole genome shotgun (WGS) entry which is preliminary data.</text>
</comment>
<protein>
    <submittedName>
        <fullName evidence="2">Chemotaxis protein CheW</fullName>
    </submittedName>
</protein>
<reference evidence="2 3" key="1">
    <citation type="submission" date="2019-01" db="EMBL/GenBank/DDBJ databases">
        <title>Altererythrobacter rhizovicinus sp. nov., isolated from the rhizosphere soil of Haloxylon ammodendron.</title>
        <authorList>
            <person name="Li H.-P."/>
            <person name="Gou J.-Y."/>
            <person name="Yao D."/>
            <person name="Han Q.-Q."/>
            <person name="Shao K.-Z."/>
            <person name="Zhao Q."/>
            <person name="Zhang J.-L."/>
        </authorList>
    </citation>
    <scope>NUCLEOTIDE SEQUENCE [LARGE SCALE GENOMIC DNA]</scope>
    <source>
        <strain evidence="2 3">AY-3R</strain>
    </source>
</reference>
<keyword evidence="3" id="KW-1185">Reference proteome</keyword>